<evidence type="ECO:0000313" key="2">
    <source>
        <dbReference type="Proteomes" id="UP000219612"/>
    </source>
</evidence>
<evidence type="ECO:0000313" key="1">
    <source>
        <dbReference type="EMBL" id="SNY59641.1"/>
    </source>
</evidence>
<keyword evidence="2" id="KW-1185">Reference proteome</keyword>
<dbReference type="AlphaFoldDB" id="A0A285JKK5"/>
<dbReference type="EMBL" id="OBDY01000020">
    <property type="protein sequence ID" value="SNY59641.1"/>
    <property type="molecule type" value="Genomic_DNA"/>
</dbReference>
<proteinExistence type="predicted"/>
<protein>
    <submittedName>
        <fullName evidence="1">Uncharacterized protein</fullName>
    </submittedName>
</protein>
<sequence length="70" mass="7153">MFSCVAAAVLAATVIAVEPVDPPPAPAPAVSSCSIDFEVSGPSPYGRWNGVACNGRQPRPSAAQIWLTLS</sequence>
<gene>
    <name evidence="1" type="ORF">SAMN05421748_120181</name>
</gene>
<dbReference type="Proteomes" id="UP000219612">
    <property type="component" value="Unassembled WGS sequence"/>
</dbReference>
<reference evidence="1 2" key="1">
    <citation type="submission" date="2017-09" db="EMBL/GenBank/DDBJ databases">
        <authorList>
            <person name="Ehlers B."/>
            <person name="Leendertz F.H."/>
        </authorList>
    </citation>
    <scope>NUCLEOTIDE SEQUENCE [LARGE SCALE GENOMIC DNA]</scope>
    <source>
        <strain evidence="1 2">CGMCC 4.6857</strain>
    </source>
</reference>
<accession>A0A285JKK5</accession>
<organism evidence="1 2">
    <name type="scientific">Paractinoplanes atraurantiacus</name>
    <dbReference type="NCBI Taxonomy" id="1036182"/>
    <lineage>
        <taxon>Bacteria</taxon>
        <taxon>Bacillati</taxon>
        <taxon>Actinomycetota</taxon>
        <taxon>Actinomycetes</taxon>
        <taxon>Micromonosporales</taxon>
        <taxon>Micromonosporaceae</taxon>
        <taxon>Paractinoplanes</taxon>
    </lineage>
</organism>
<name>A0A285JKK5_9ACTN</name>